<sequence>MSTEDHWLDWATCCQTYFANKETLKAENYVTNVAGGLKPRHIALWYQANHIDLNKLTFEEFLTKCMMKWLPSN</sequence>
<dbReference type="AlphaFoldDB" id="A0AA39UJL3"/>
<protein>
    <submittedName>
        <fullName evidence="1">Uncharacterized protein</fullName>
    </submittedName>
</protein>
<dbReference type="EMBL" id="JAUEPR010000001">
    <property type="protein sequence ID" value="KAK0490438.1"/>
    <property type="molecule type" value="Genomic_DNA"/>
</dbReference>
<organism evidence="1 2">
    <name type="scientific">Armillaria novae-zelandiae</name>
    <dbReference type="NCBI Taxonomy" id="153914"/>
    <lineage>
        <taxon>Eukaryota</taxon>
        <taxon>Fungi</taxon>
        <taxon>Dikarya</taxon>
        <taxon>Basidiomycota</taxon>
        <taxon>Agaricomycotina</taxon>
        <taxon>Agaricomycetes</taxon>
        <taxon>Agaricomycetidae</taxon>
        <taxon>Agaricales</taxon>
        <taxon>Marasmiineae</taxon>
        <taxon>Physalacriaceae</taxon>
        <taxon>Armillaria</taxon>
    </lineage>
</organism>
<comment type="caution">
    <text evidence="1">The sequence shown here is derived from an EMBL/GenBank/DDBJ whole genome shotgun (WGS) entry which is preliminary data.</text>
</comment>
<reference evidence="1" key="1">
    <citation type="submission" date="2023-06" db="EMBL/GenBank/DDBJ databases">
        <authorList>
            <consortium name="Lawrence Berkeley National Laboratory"/>
            <person name="Ahrendt S."/>
            <person name="Sahu N."/>
            <person name="Indic B."/>
            <person name="Wong-Bajracharya J."/>
            <person name="Merenyi Z."/>
            <person name="Ke H.-M."/>
            <person name="Monk M."/>
            <person name="Kocsube S."/>
            <person name="Drula E."/>
            <person name="Lipzen A."/>
            <person name="Balint B."/>
            <person name="Henrissat B."/>
            <person name="Andreopoulos B."/>
            <person name="Martin F.M."/>
            <person name="Harder C.B."/>
            <person name="Rigling D."/>
            <person name="Ford K.L."/>
            <person name="Foster G.D."/>
            <person name="Pangilinan J."/>
            <person name="Papanicolaou A."/>
            <person name="Barry K."/>
            <person name="LaButti K."/>
            <person name="Viragh M."/>
            <person name="Koriabine M."/>
            <person name="Yan M."/>
            <person name="Riley R."/>
            <person name="Champramary S."/>
            <person name="Plett K.L."/>
            <person name="Tsai I.J."/>
            <person name="Slot J."/>
            <person name="Sipos G."/>
            <person name="Plett J."/>
            <person name="Nagy L.G."/>
            <person name="Grigoriev I.V."/>
        </authorList>
    </citation>
    <scope>NUCLEOTIDE SEQUENCE</scope>
    <source>
        <strain evidence="1">ICMP 16352</strain>
    </source>
</reference>
<accession>A0AA39UJL3</accession>
<keyword evidence="2" id="KW-1185">Reference proteome</keyword>
<name>A0AA39UJL3_9AGAR</name>
<evidence type="ECO:0000313" key="2">
    <source>
        <dbReference type="Proteomes" id="UP001175227"/>
    </source>
</evidence>
<dbReference type="Proteomes" id="UP001175227">
    <property type="component" value="Unassembled WGS sequence"/>
</dbReference>
<gene>
    <name evidence="1" type="ORF">IW261DRAFT_1325476</name>
</gene>
<evidence type="ECO:0000313" key="1">
    <source>
        <dbReference type="EMBL" id="KAK0490438.1"/>
    </source>
</evidence>
<proteinExistence type="predicted"/>